<proteinExistence type="predicted"/>
<protein>
    <submittedName>
        <fullName evidence="2">NAD-dependent epimerase/dehydratase family protein</fullName>
    </submittedName>
</protein>
<keyword evidence="3" id="KW-1185">Reference proteome</keyword>
<dbReference type="InterPro" id="IPR050177">
    <property type="entry name" value="Lipid_A_modif_metabolic_enz"/>
</dbReference>
<name>A0A4Y7XBV5_9GAMM</name>
<comment type="caution">
    <text evidence="2">The sequence shown here is derived from an EMBL/GenBank/DDBJ whole genome shotgun (WGS) entry which is preliminary data.</text>
</comment>
<dbReference type="PANTHER" id="PTHR43245">
    <property type="entry name" value="BIFUNCTIONAL POLYMYXIN RESISTANCE PROTEIN ARNA"/>
    <property type="match status" value="1"/>
</dbReference>
<evidence type="ECO:0000259" key="1">
    <source>
        <dbReference type="Pfam" id="PF01370"/>
    </source>
</evidence>
<dbReference type="OrthoDB" id="9801056at2"/>
<feature type="domain" description="NAD-dependent epimerase/dehydratase" evidence="1">
    <location>
        <begin position="3"/>
        <end position="217"/>
    </location>
</feature>
<dbReference type="Pfam" id="PF01370">
    <property type="entry name" value="Epimerase"/>
    <property type="match status" value="1"/>
</dbReference>
<evidence type="ECO:0000313" key="3">
    <source>
        <dbReference type="Proteomes" id="UP000297834"/>
    </source>
</evidence>
<dbReference type="AlphaFoldDB" id="A0A4Y7XBV5"/>
<dbReference type="EMBL" id="SNTY01000025">
    <property type="protein sequence ID" value="TEU26818.1"/>
    <property type="molecule type" value="Genomic_DNA"/>
</dbReference>
<dbReference type="InterPro" id="IPR036291">
    <property type="entry name" value="NAD(P)-bd_dom_sf"/>
</dbReference>
<organism evidence="2 3">
    <name type="scientific">Alkanindiges illinoisensis</name>
    <dbReference type="NCBI Taxonomy" id="197183"/>
    <lineage>
        <taxon>Bacteria</taxon>
        <taxon>Pseudomonadati</taxon>
        <taxon>Pseudomonadota</taxon>
        <taxon>Gammaproteobacteria</taxon>
        <taxon>Moraxellales</taxon>
        <taxon>Moraxellaceae</taxon>
        <taxon>Alkanindiges</taxon>
    </lineage>
</organism>
<accession>A0A4Y7XBV5</accession>
<dbReference type="InterPro" id="IPR001509">
    <property type="entry name" value="Epimerase_deHydtase"/>
</dbReference>
<dbReference type="SUPFAM" id="SSF51735">
    <property type="entry name" value="NAD(P)-binding Rossmann-fold domains"/>
    <property type="match status" value="1"/>
</dbReference>
<evidence type="ECO:0000313" key="2">
    <source>
        <dbReference type="EMBL" id="TEU26818.1"/>
    </source>
</evidence>
<reference evidence="2 3" key="1">
    <citation type="submission" date="2019-03" db="EMBL/GenBank/DDBJ databases">
        <title>Alkanindiges illinoisensis: a potential pathogenic isolated from ascites of a gastric cancer patient with abdominal metastasis.</title>
        <authorList>
            <person name="Hu X."/>
            <person name="Yang B."/>
            <person name="Yan X."/>
            <person name="Lin L."/>
            <person name="Zhao H."/>
            <person name="Zhou F."/>
            <person name="Su B."/>
            <person name="Chen J."/>
            <person name="Rui Y."/>
            <person name="Wang Q."/>
            <person name="Zheng L."/>
        </authorList>
    </citation>
    <scope>NUCLEOTIDE SEQUENCE [LARGE SCALE GENOMIC DNA]</scope>
    <source>
        <strain evidence="2 3">NFYY 23406</strain>
    </source>
</reference>
<dbReference type="PANTHER" id="PTHR43245:SF58">
    <property type="entry name" value="BLL5923 PROTEIN"/>
    <property type="match status" value="1"/>
</dbReference>
<dbReference type="Gene3D" id="3.40.50.720">
    <property type="entry name" value="NAD(P)-binding Rossmann-like Domain"/>
    <property type="match status" value="1"/>
</dbReference>
<sequence length="309" mass="34214">MRVLITGATGFVGTALTERVSSVYDTIALVRTQNHMLSANIQQLVTANIFAADLPDNLDVIIHLAGRAHILNEQTTDPLSEFRKVNVDGTLQLARQALDKKIKRFIFMSSIGVNGSVTLQQPFTEDALAQPHADYAVSKSEAEQELKKLFAGSATELVIIRPPLVYAAHAPGNFARLLKLASTNLPLPLAHVNNKRSFVALENLVDFISCCITHPLAANELFLIADQQVISTEQMVRLLKAGMNKKPILFYMPKTVLKIGSMLVGKRKLYEQLYESLEIDCSKACSLLNWKPPLDTYQALEHVGRSHRL</sequence>
<dbReference type="RefSeq" id="WP_134244265.1">
    <property type="nucleotide sequence ID" value="NZ_SNTY01000025.1"/>
</dbReference>
<dbReference type="Proteomes" id="UP000297834">
    <property type="component" value="Unassembled WGS sequence"/>
</dbReference>
<gene>
    <name evidence="2" type="ORF">E2B99_07330</name>
</gene>